<dbReference type="SUPFAM" id="SSF51735">
    <property type="entry name" value="NAD(P)-binding Rossmann-fold domains"/>
    <property type="match status" value="1"/>
</dbReference>
<dbReference type="AlphaFoldDB" id="A0A838XNA8"/>
<keyword evidence="5" id="KW-1185">Reference proteome</keyword>
<evidence type="ECO:0000256" key="2">
    <source>
        <dbReference type="ARBA" id="ARBA00023027"/>
    </source>
</evidence>
<reference evidence="4 5" key="1">
    <citation type="submission" date="2020-07" db="EMBL/GenBank/DDBJ databases">
        <authorList>
            <person name="Li M."/>
        </authorList>
    </citation>
    <scope>NUCLEOTIDE SEQUENCE [LARGE SCALE GENOMIC DNA]</scope>
    <source>
        <strain evidence="4 5">DSM 23284</strain>
    </source>
</reference>
<keyword evidence="1" id="KW-0560">Oxidoreductase</keyword>
<evidence type="ECO:0000256" key="1">
    <source>
        <dbReference type="ARBA" id="ARBA00023002"/>
    </source>
</evidence>
<reference evidence="4 5" key="2">
    <citation type="submission" date="2020-08" db="EMBL/GenBank/DDBJ databases">
        <title>Stappia taiwanensis sp. nov., isolated from a coastal thermal spring.</title>
        <authorList>
            <person name="Kampfer P."/>
        </authorList>
    </citation>
    <scope>NUCLEOTIDE SEQUENCE [LARGE SCALE GENOMIC DNA]</scope>
    <source>
        <strain evidence="4 5">DSM 23284</strain>
    </source>
</reference>
<dbReference type="RefSeq" id="WP_181760954.1">
    <property type="nucleotide sequence ID" value="NZ_BMCR01000003.1"/>
</dbReference>
<evidence type="ECO:0000313" key="5">
    <source>
        <dbReference type="Proteomes" id="UP000559404"/>
    </source>
</evidence>
<keyword evidence="4" id="KW-0670">Pyruvate</keyword>
<dbReference type="PANTHER" id="PTHR43333">
    <property type="entry name" value="2-HACID_DH_C DOMAIN-CONTAINING PROTEIN"/>
    <property type="match status" value="1"/>
</dbReference>
<dbReference type="GO" id="GO:0051287">
    <property type="term" value="F:NAD binding"/>
    <property type="evidence" value="ECO:0007669"/>
    <property type="project" value="InterPro"/>
</dbReference>
<evidence type="ECO:0000313" key="4">
    <source>
        <dbReference type="EMBL" id="MBA4612759.1"/>
    </source>
</evidence>
<organism evidence="4 5">
    <name type="scientific">Stappia taiwanensis</name>
    <dbReference type="NCBI Taxonomy" id="992267"/>
    <lineage>
        <taxon>Bacteria</taxon>
        <taxon>Pseudomonadati</taxon>
        <taxon>Pseudomonadota</taxon>
        <taxon>Alphaproteobacteria</taxon>
        <taxon>Hyphomicrobiales</taxon>
        <taxon>Stappiaceae</taxon>
        <taxon>Stappia</taxon>
    </lineage>
</organism>
<dbReference type="InterPro" id="IPR036291">
    <property type="entry name" value="NAD(P)-bd_dom_sf"/>
</dbReference>
<sequence length="314" mass="33981">MLLLIATAGWSSERWAERMRQRFPDRDIQIWPDRTDDLAEVDYVLAWKAPAEVMRACPNLKAIFSLGAGVDHLLCDPQMPEVPIVRVVDPDLTERMCEWVVFQVLLHHRQHLQYTAQQAARDWAPLPQPSAREVRVGILGLGVLGARAGQALAGLGFQVAGWARGLKAVDGVESFAGADELGAFLERTDILVNLLPLTPETRHLVDHALLSRLARDGALGGPVFINAGRGGSQVEADIARALGDGTLTGASLDVFETEPLPATSPLWDAPNLVISPHVAADSDPEALSLYIEEQIRSFEAGGGLRNVVDPAAGY</sequence>
<protein>
    <submittedName>
        <fullName evidence="4">Glyoxylate/hydroxypyruvate reductase A</fullName>
    </submittedName>
</protein>
<dbReference type="PANTHER" id="PTHR43333:SF1">
    <property type="entry name" value="D-ISOMER SPECIFIC 2-HYDROXYACID DEHYDROGENASE NAD-BINDING DOMAIN-CONTAINING PROTEIN"/>
    <property type="match status" value="1"/>
</dbReference>
<dbReference type="EMBL" id="JACEON010000013">
    <property type="protein sequence ID" value="MBA4612759.1"/>
    <property type="molecule type" value="Genomic_DNA"/>
</dbReference>
<dbReference type="Gene3D" id="3.40.50.720">
    <property type="entry name" value="NAD(P)-binding Rossmann-like Domain"/>
    <property type="match status" value="2"/>
</dbReference>
<feature type="domain" description="D-isomer specific 2-hydroxyacid dehydrogenase NAD-binding" evidence="3">
    <location>
        <begin position="103"/>
        <end position="279"/>
    </location>
</feature>
<keyword evidence="2" id="KW-0520">NAD</keyword>
<dbReference type="InterPro" id="IPR006140">
    <property type="entry name" value="D-isomer_DH_NAD-bd"/>
</dbReference>
<dbReference type="GO" id="GO:0016491">
    <property type="term" value="F:oxidoreductase activity"/>
    <property type="evidence" value="ECO:0007669"/>
    <property type="project" value="UniProtKB-KW"/>
</dbReference>
<evidence type="ECO:0000259" key="3">
    <source>
        <dbReference type="Pfam" id="PF02826"/>
    </source>
</evidence>
<dbReference type="Proteomes" id="UP000559404">
    <property type="component" value="Unassembled WGS sequence"/>
</dbReference>
<accession>A0A838XNA8</accession>
<name>A0A838XNA8_9HYPH</name>
<dbReference type="Pfam" id="PF02826">
    <property type="entry name" value="2-Hacid_dh_C"/>
    <property type="match status" value="1"/>
</dbReference>
<dbReference type="CDD" id="cd12164">
    <property type="entry name" value="GDH_like_2"/>
    <property type="match status" value="1"/>
</dbReference>
<proteinExistence type="predicted"/>
<gene>
    <name evidence="4" type="ORF">H1W37_13925</name>
</gene>
<dbReference type="SUPFAM" id="SSF52283">
    <property type="entry name" value="Formate/glycerate dehydrogenase catalytic domain-like"/>
    <property type="match status" value="1"/>
</dbReference>
<comment type="caution">
    <text evidence="4">The sequence shown here is derived from an EMBL/GenBank/DDBJ whole genome shotgun (WGS) entry which is preliminary data.</text>
</comment>